<evidence type="ECO:0000313" key="2">
    <source>
        <dbReference type="Proteomes" id="UP000192486"/>
    </source>
</evidence>
<evidence type="ECO:0000313" key="1">
    <source>
        <dbReference type="EMBL" id="ARF12825.1"/>
    </source>
</evidence>
<dbReference type="EMBL" id="CP015108">
    <property type="protein sequence ID" value="ARF12825.1"/>
    <property type="molecule type" value="Genomic_DNA"/>
</dbReference>
<sequence>MKKYGIAAWWMPYSLKPIVGYEFALHTEQFGDSPCKVSEFEQPHTVVRGFMESGWERIVKEKLPAVLKA</sequence>
<accession>A0ABM6JRU6</accession>
<gene>
    <name evidence="1" type="ORF">SporoS204_00745</name>
</gene>
<keyword evidence="2" id="KW-1185">Reference proteome</keyword>
<name>A0ABM6JRU6_SPOUR</name>
<protein>
    <submittedName>
        <fullName evidence="1">Uncharacterized protein</fullName>
    </submittedName>
</protein>
<dbReference type="RefSeq" id="WP_029053774.1">
    <property type="nucleotide sequence ID" value="NZ_CP015108.1"/>
</dbReference>
<proteinExistence type="predicted"/>
<dbReference type="InterPro" id="IPR023393">
    <property type="entry name" value="START-like_dom_sf"/>
</dbReference>
<dbReference type="SUPFAM" id="SSF55961">
    <property type="entry name" value="Bet v1-like"/>
    <property type="match status" value="1"/>
</dbReference>
<reference evidence="1 2" key="1">
    <citation type="submission" date="2016-04" db="EMBL/GenBank/DDBJ databases">
        <title>Comparative Genomics and Epigenetics of Sporosarcina ureae.</title>
        <authorList>
            <person name="Oliver A.S."/>
            <person name="Cooper K.K."/>
        </authorList>
    </citation>
    <scope>NUCLEOTIDE SEQUENCE [LARGE SCALE GENOMIC DNA]</scope>
    <source>
        <strain evidence="1 2">S204</strain>
    </source>
</reference>
<dbReference type="Gene3D" id="3.30.530.20">
    <property type="match status" value="1"/>
</dbReference>
<organism evidence="1 2">
    <name type="scientific">Sporosarcina ureae</name>
    <dbReference type="NCBI Taxonomy" id="1571"/>
    <lineage>
        <taxon>Bacteria</taxon>
        <taxon>Bacillati</taxon>
        <taxon>Bacillota</taxon>
        <taxon>Bacilli</taxon>
        <taxon>Bacillales</taxon>
        <taxon>Caryophanaceae</taxon>
        <taxon>Sporosarcina</taxon>
    </lineage>
</organism>
<dbReference type="Proteomes" id="UP000192486">
    <property type="component" value="Chromosome"/>
</dbReference>